<evidence type="ECO:0000256" key="4">
    <source>
        <dbReference type="SAM" id="MobiDB-lite"/>
    </source>
</evidence>
<dbReference type="InterPro" id="IPR051579">
    <property type="entry name" value="DDR_Transcriptional_Reg"/>
</dbReference>
<dbReference type="Pfam" id="PF16589">
    <property type="entry name" value="BRCT_2"/>
    <property type="match status" value="1"/>
</dbReference>
<dbReference type="InterPro" id="IPR036420">
    <property type="entry name" value="BRCT_dom_sf"/>
</dbReference>
<dbReference type="AlphaFoldDB" id="A0ABD3DLD6"/>
<evidence type="ECO:0000259" key="5">
    <source>
        <dbReference type="PROSITE" id="PS50172"/>
    </source>
</evidence>
<feature type="region of interest" description="Disordered" evidence="4">
    <location>
        <begin position="1"/>
        <end position="41"/>
    </location>
</feature>
<sequence>MGAFEDDDDNSRINSSGADSLDFETQQIDSQYPDGDLEDDETDDLRYLTDTMPVDESYLFGDAFEAQFLNLAGETQVVDIGNETQAVDIGDETQVVDIDDETQVFDDLDCMKNMSTDFLNDFYTENVATDSKCEGANKIEAFIETQVLSQDADPVKTPRRGSFSGGFTSIRSASMRASGLAARERGTANHNNLCPTSKWSVEHKTCNKDSPSLAGCTLEPSPKNDNECPQTECIKDTEGPNSSNKCKIASATVRKLFEDDEFSEISQQIEPDNIKNADDNLDVASETCLAGLSYADSQEPGELSQAHALEVVDKFLDFNVMDFDERVGTIEKNTKKSKIVDSGAKGSRELAKKSYVLENPDCERGIYEWDDNREDDGGGDFFLKKKELFFEKNRCHTEPRKPKGDEKEKKCTKNILKDSAYSDSGPMLRKLRANGRKSVNYGEKVVQKNLVKDLEEQLNVGLNVVEKEKNEDDIIDPDTQMADGKAKKCTKKKLKVSAFSDSVSKNKAAADTNDVIGPNTQTVDGKEKKCTKKKLKGSVYSNSGSTLRKLRARGKNPLNCGKNVMGMNLVNDLDEQLNVGHKLNSVEEKKEAVKDVNDIIGPDTQMADEKQKKCTKNKSKGPAYSASGSMLRKMRPREGKSRKCGENMLQKDLVKDLDEQLNVEPEPKLVEEEKNEDVTDIGPDTQLAAEAMETLCFELLLADDNNNGNNPDTAKAICEKETSDITPRTEDHLTAKRPFRPSVGVVTRSAKQIKMAPVVSRANESSLLSKQSDLTGQRPEKKHHLEDHLDFSVPVARRTRKSTELHRSKAAAKTFDNRDETNHAISARVTRKSTVYKEMVGSNGPSAIDNNLPEKRSRQESIVQADAQYNNGRLKRSKLAGANFISTRSGKKIVHQNTDIGGSRHDAAQSASNRVKVGEKNDSEKLADAAKAHDKLEASPLPHATVSIRPMNRASPICMGDEYHKQSCRKNLSRSNLFTEINNVVTGSPGPYRGTKESRKRKDITSIRVLFSQHLDEDVVKHQKKVLAKLGGAVATFMSDATHFVAEEFMRTRNMLEAIASGKPVVTRLWLESCGQASCLIDEKNYILRDSRKEKEIGFCLPDSLSRASQYPILQGQKVFVTPNTKPGKDILTNLVKMVHGLVEVAGHSSVQLFDDVSSLVSSIENTIERVGRSIFNDEKLPDDLLILSCEEDYDVCVPFLEKGGAIYSSELLLNGIVKQKLEFERHRIFEDHVKKTRSTIWMKKNNRYLPVTKCK</sequence>
<protein>
    <recommendedName>
        <fullName evidence="5">BRCT domain-containing protein</fullName>
    </recommendedName>
</protein>
<gene>
    <name evidence="6" type="ORF">CASFOL_012772</name>
</gene>
<reference evidence="7" key="1">
    <citation type="journal article" date="2024" name="IScience">
        <title>Strigolactones Initiate the Formation of Haustorium-like Structures in Castilleja.</title>
        <authorList>
            <person name="Buerger M."/>
            <person name="Peterson D."/>
            <person name="Chory J."/>
        </authorList>
    </citation>
    <scope>NUCLEOTIDE SEQUENCE [LARGE SCALE GENOMIC DNA]</scope>
</reference>
<comment type="subcellular location">
    <subcellularLocation>
        <location evidence="1">Nucleus</location>
    </subcellularLocation>
</comment>
<dbReference type="InterPro" id="IPR001357">
    <property type="entry name" value="BRCT_dom"/>
</dbReference>
<evidence type="ECO:0000256" key="2">
    <source>
        <dbReference type="ARBA" id="ARBA00022763"/>
    </source>
</evidence>
<dbReference type="CDD" id="cd18432">
    <property type="entry name" value="BRCT_PAXIP1_rpt6_like"/>
    <property type="match status" value="1"/>
</dbReference>
<comment type="caution">
    <text evidence="6">The sequence shown here is derived from an EMBL/GenBank/DDBJ whole genome shotgun (WGS) entry which is preliminary data.</text>
</comment>
<name>A0ABD3DLD6_9LAMI</name>
<dbReference type="Pfam" id="PF16770">
    <property type="entry name" value="RTT107_BRCT_5"/>
    <property type="match status" value="1"/>
</dbReference>
<keyword evidence="2" id="KW-0227">DNA damage</keyword>
<evidence type="ECO:0000313" key="7">
    <source>
        <dbReference type="Proteomes" id="UP001632038"/>
    </source>
</evidence>
<dbReference type="EMBL" id="JAVIJP010000016">
    <property type="protein sequence ID" value="KAL3641957.1"/>
    <property type="molecule type" value="Genomic_DNA"/>
</dbReference>
<feature type="compositionally biased region" description="Polar residues" evidence="4">
    <location>
        <begin position="762"/>
        <end position="775"/>
    </location>
</feature>
<feature type="region of interest" description="Disordered" evidence="4">
    <location>
        <begin position="607"/>
        <end position="643"/>
    </location>
</feature>
<dbReference type="PANTHER" id="PTHR23196">
    <property type="entry name" value="PAX TRANSCRIPTION ACTIVATION DOMAIN INTERACTING PROTEIN"/>
    <property type="match status" value="1"/>
</dbReference>
<dbReference type="CDD" id="cd17744">
    <property type="entry name" value="BRCT_MDC1_rpt1"/>
    <property type="match status" value="1"/>
</dbReference>
<evidence type="ECO:0000256" key="3">
    <source>
        <dbReference type="ARBA" id="ARBA00023242"/>
    </source>
</evidence>
<feature type="domain" description="BRCT" evidence="5">
    <location>
        <begin position="999"/>
        <end position="1088"/>
    </location>
</feature>
<organism evidence="6 7">
    <name type="scientific">Castilleja foliolosa</name>
    <dbReference type="NCBI Taxonomy" id="1961234"/>
    <lineage>
        <taxon>Eukaryota</taxon>
        <taxon>Viridiplantae</taxon>
        <taxon>Streptophyta</taxon>
        <taxon>Embryophyta</taxon>
        <taxon>Tracheophyta</taxon>
        <taxon>Spermatophyta</taxon>
        <taxon>Magnoliopsida</taxon>
        <taxon>eudicotyledons</taxon>
        <taxon>Gunneridae</taxon>
        <taxon>Pentapetalae</taxon>
        <taxon>asterids</taxon>
        <taxon>lamiids</taxon>
        <taxon>Lamiales</taxon>
        <taxon>Orobanchaceae</taxon>
        <taxon>Pedicularideae</taxon>
        <taxon>Castillejinae</taxon>
        <taxon>Castilleja</taxon>
    </lineage>
</organism>
<dbReference type="PROSITE" id="PS50172">
    <property type="entry name" value="BRCT"/>
    <property type="match status" value="1"/>
</dbReference>
<dbReference type="GO" id="GO:0005634">
    <property type="term" value="C:nucleus"/>
    <property type="evidence" value="ECO:0007669"/>
    <property type="project" value="UniProtKB-SubCell"/>
</dbReference>
<dbReference type="PANTHER" id="PTHR23196:SF1">
    <property type="entry name" value="PAX-INTERACTING PROTEIN 1"/>
    <property type="match status" value="1"/>
</dbReference>
<evidence type="ECO:0000313" key="6">
    <source>
        <dbReference type="EMBL" id="KAL3641957.1"/>
    </source>
</evidence>
<keyword evidence="3" id="KW-0539">Nucleus</keyword>
<dbReference type="SUPFAM" id="SSF52113">
    <property type="entry name" value="BRCT domain"/>
    <property type="match status" value="1"/>
</dbReference>
<evidence type="ECO:0000256" key="1">
    <source>
        <dbReference type="ARBA" id="ARBA00004123"/>
    </source>
</evidence>
<feature type="region of interest" description="Disordered" evidence="4">
    <location>
        <begin position="760"/>
        <end position="787"/>
    </location>
</feature>
<feature type="region of interest" description="Disordered" evidence="4">
    <location>
        <begin position="897"/>
        <end position="922"/>
    </location>
</feature>
<dbReference type="GO" id="GO:0006974">
    <property type="term" value="P:DNA damage response"/>
    <property type="evidence" value="ECO:0007669"/>
    <property type="project" value="UniProtKB-KW"/>
</dbReference>
<dbReference type="Gene3D" id="3.40.50.10190">
    <property type="entry name" value="BRCT domain"/>
    <property type="match status" value="2"/>
</dbReference>
<feature type="compositionally biased region" description="Polar residues" evidence="4">
    <location>
        <begin position="12"/>
        <end position="30"/>
    </location>
</feature>
<proteinExistence type="predicted"/>
<accession>A0ABD3DLD6</accession>
<dbReference type="Proteomes" id="UP001632038">
    <property type="component" value="Unassembled WGS sequence"/>
</dbReference>
<keyword evidence="7" id="KW-1185">Reference proteome</keyword>
<dbReference type="SMART" id="SM00292">
    <property type="entry name" value="BRCT"/>
    <property type="match status" value="1"/>
</dbReference>